<dbReference type="GO" id="GO:0000155">
    <property type="term" value="F:phosphorelay sensor kinase activity"/>
    <property type="evidence" value="ECO:0007669"/>
    <property type="project" value="InterPro"/>
</dbReference>
<dbReference type="Pfam" id="PF02518">
    <property type="entry name" value="HATPase_c"/>
    <property type="match status" value="1"/>
</dbReference>
<keyword evidence="10 13" id="KW-1133">Transmembrane helix</keyword>
<keyword evidence="6 13" id="KW-0812">Transmembrane</keyword>
<dbReference type="SUPFAM" id="SSF47384">
    <property type="entry name" value="Homodimeric domain of signal transducing histidine kinase"/>
    <property type="match status" value="1"/>
</dbReference>
<keyword evidence="12 13" id="KW-0472">Membrane</keyword>
<dbReference type="EC" id="2.7.13.3" evidence="3"/>
<feature type="domain" description="Histidine kinase" evidence="14">
    <location>
        <begin position="235"/>
        <end position="445"/>
    </location>
</feature>
<dbReference type="GO" id="GO:0005886">
    <property type="term" value="C:plasma membrane"/>
    <property type="evidence" value="ECO:0007669"/>
    <property type="project" value="TreeGrafter"/>
</dbReference>
<evidence type="ECO:0000256" key="6">
    <source>
        <dbReference type="ARBA" id="ARBA00022692"/>
    </source>
</evidence>
<comment type="subcellular location">
    <subcellularLocation>
        <location evidence="2">Membrane</location>
        <topology evidence="2">Multi-pass membrane protein</topology>
    </subcellularLocation>
</comment>
<evidence type="ECO:0000256" key="11">
    <source>
        <dbReference type="ARBA" id="ARBA00023012"/>
    </source>
</evidence>
<evidence type="ECO:0000256" key="10">
    <source>
        <dbReference type="ARBA" id="ARBA00022989"/>
    </source>
</evidence>
<keyword evidence="11" id="KW-0902">Two-component regulatory system</keyword>
<dbReference type="SMART" id="SM00388">
    <property type="entry name" value="HisKA"/>
    <property type="match status" value="1"/>
</dbReference>
<dbReference type="EMBL" id="MLJW01000030">
    <property type="protein sequence ID" value="OIR08747.1"/>
    <property type="molecule type" value="Genomic_DNA"/>
</dbReference>
<keyword evidence="5 15" id="KW-0808">Transferase</keyword>
<dbReference type="InterPro" id="IPR003661">
    <property type="entry name" value="HisK_dim/P_dom"/>
</dbReference>
<evidence type="ECO:0000256" key="2">
    <source>
        <dbReference type="ARBA" id="ARBA00004141"/>
    </source>
</evidence>
<dbReference type="Pfam" id="PF08521">
    <property type="entry name" value="2CSK_N"/>
    <property type="match status" value="1"/>
</dbReference>
<keyword evidence="9" id="KW-0067">ATP-binding</keyword>
<dbReference type="InterPro" id="IPR036097">
    <property type="entry name" value="HisK_dim/P_sf"/>
</dbReference>
<evidence type="ECO:0000256" key="13">
    <source>
        <dbReference type="SAM" id="Phobius"/>
    </source>
</evidence>
<evidence type="ECO:0000256" key="5">
    <source>
        <dbReference type="ARBA" id="ARBA00022679"/>
    </source>
</evidence>
<evidence type="ECO:0000256" key="9">
    <source>
        <dbReference type="ARBA" id="ARBA00022840"/>
    </source>
</evidence>
<feature type="transmembrane region" description="Helical" evidence="13">
    <location>
        <begin position="14"/>
        <end position="35"/>
    </location>
</feature>
<evidence type="ECO:0000256" key="1">
    <source>
        <dbReference type="ARBA" id="ARBA00000085"/>
    </source>
</evidence>
<dbReference type="Gene3D" id="3.30.565.10">
    <property type="entry name" value="Histidine kinase-like ATPase, C-terminal domain"/>
    <property type="match status" value="1"/>
</dbReference>
<dbReference type="CDD" id="cd00075">
    <property type="entry name" value="HATPase"/>
    <property type="match status" value="1"/>
</dbReference>
<reference evidence="15" key="1">
    <citation type="submission" date="2016-10" db="EMBL/GenBank/DDBJ databases">
        <title>Sequence of Gallionella enrichment culture.</title>
        <authorList>
            <person name="Poehlein A."/>
            <person name="Muehling M."/>
            <person name="Daniel R."/>
        </authorList>
    </citation>
    <scope>NUCLEOTIDE SEQUENCE</scope>
</reference>
<dbReference type="Pfam" id="PF00512">
    <property type="entry name" value="HisKA"/>
    <property type="match status" value="1"/>
</dbReference>
<dbReference type="InterPro" id="IPR004358">
    <property type="entry name" value="Sig_transdc_His_kin-like_C"/>
</dbReference>
<evidence type="ECO:0000259" key="14">
    <source>
        <dbReference type="PROSITE" id="PS50109"/>
    </source>
</evidence>
<keyword evidence="7" id="KW-0547">Nucleotide-binding</keyword>
<dbReference type="Gene3D" id="1.10.287.130">
    <property type="match status" value="1"/>
</dbReference>
<organism evidence="15">
    <name type="scientific">mine drainage metagenome</name>
    <dbReference type="NCBI Taxonomy" id="410659"/>
    <lineage>
        <taxon>unclassified sequences</taxon>
        <taxon>metagenomes</taxon>
        <taxon>ecological metagenomes</taxon>
    </lineage>
</organism>
<comment type="caution">
    <text evidence="15">The sequence shown here is derived from an EMBL/GenBank/DDBJ whole genome shotgun (WGS) entry which is preliminary data.</text>
</comment>
<evidence type="ECO:0000256" key="7">
    <source>
        <dbReference type="ARBA" id="ARBA00022741"/>
    </source>
</evidence>
<name>A0A1J5SLD4_9ZZZZ</name>
<accession>A0A1J5SLD4</accession>
<dbReference type="SMART" id="SM00387">
    <property type="entry name" value="HATPase_c"/>
    <property type="match status" value="1"/>
</dbReference>
<gene>
    <name evidence="15" type="primary">qseC_7</name>
    <name evidence="15" type="ORF">GALL_91310</name>
</gene>
<dbReference type="Gene3D" id="1.20.5.1040">
    <property type="entry name" value="Sensor protein qsec"/>
    <property type="match status" value="1"/>
</dbReference>
<dbReference type="PROSITE" id="PS50109">
    <property type="entry name" value="HIS_KIN"/>
    <property type="match status" value="1"/>
</dbReference>
<comment type="catalytic activity">
    <reaction evidence="1">
        <text>ATP + protein L-histidine = ADP + protein N-phospho-L-histidine.</text>
        <dbReference type="EC" id="2.7.13.3"/>
    </reaction>
</comment>
<dbReference type="CDD" id="cd00082">
    <property type="entry name" value="HisKA"/>
    <property type="match status" value="1"/>
</dbReference>
<dbReference type="PANTHER" id="PTHR45436:SF14">
    <property type="entry name" value="SENSOR PROTEIN QSEC"/>
    <property type="match status" value="1"/>
</dbReference>
<dbReference type="GO" id="GO:0005524">
    <property type="term" value="F:ATP binding"/>
    <property type="evidence" value="ECO:0007669"/>
    <property type="project" value="UniProtKB-KW"/>
</dbReference>
<evidence type="ECO:0000256" key="8">
    <source>
        <dbReference type="ARBA" id="ARBA00022777"/>
    </source>
</evidence>
<keyword evidence="4" id="KW-0597">Phosphoprotein</keyword>
<protein>
    <recommendedName>
        <fullName evidence="3">histidine kinase</fullName>
        <ecNumber evidence="3">2.7.13.3</ecNumber>
    </recommendedName>
</protein>
<dbReference type="InterPro" id="IPR013727">
    <property type="entry name" value="2CSK_N"/>
</dbReference>
<keyword evidence="8" id="KW-0418">Kinase</keyword>
<dbReference type="InterPro" id="IPR005467">
    <property type="entry name" value="His_kinase_dom"/>
</dbReference>
<sequence>MLEIRGRGSLRQRLLVLALATVLIVWIATAAFTYFDAREEFGEILDAHLAQSAALIVVQAHDFDEVETDHAPLLNKYARRVAFQVWAGGRVLRLHSANAPERPLSDIGHGFSDRMINGQHWRVFSTWDDSGENLIHVAELTKERDELSGAVAVNLLKPLLFSLPLLAILLWLSVTRSLRPLVRLTSEVAQREPDNLAPLDAGTAPREVAPLIDRLNKLFVRIDASLQKERRFTADAAHELRTPVAGIKAQAQVARAASTDAERTRALDNAILGCDRAAHLIDQLLTLARIDTLGEEATEPCQLRVIAAEVISSIAPTALSQSVRLELTEGMEAAVNGNPVLLRILLRNLIDNAVRHTPPDTSVRVEITRAHGQTLLSVCDNGPGIPEMELDKVAERFYRPLGTNASGSGLGLSIVKRIAEIHSSSLQLARNEDGNGLCVTVAFKS</sequence>
<evidence type="ECO:0000256" key="3">
    <source>
        <dbReference type="ARBA" id="ARBA00012438"/>
    </source>
</evidence>
<evidence type="ECO:0000313" key="15">
    <source>
        <dbReference type="EMBL" id="OIR08747.1"/>
    </source>
</evidence>
<dbReference type="InterPro" id="IPR003594">
    <property type="entry name" value="HATPase_dom"/>
</dbReference>
<evidence type="ECO:0000256" key="4">
    <source>
        <dbReference type="ARBA" id="ARBA00022553"/>
    </source>
</evidence>
<dbReference type="AlphaFoldDB" id="A0A1J5SLD4"/>
<dbReference type="PANTHER" id="PTHR45436">
    <property type="entry name" value="SENSOR HISTIDINE KINASE YKOH"/>
    <property type="match status" value="1"/>
</dbReference>
<dbReference type="PRINTS" id="PR00344">
    <property type="entry name" value="BCTRLSENSOR"/>
</dbReference>
<dbReference type="InterPro" id="IPR036890">
    <property type="entry name" value="HATPase_C_sf"/>
</dbReference>
<proteinExistence type="predicted"/>
<dbReference type="SUPFAM" id="SSF55874">
    <property type="entry name" value="ATPase domain of HSP90 chaperone/DNA topoisomerase II/histidine kinase"/>
    <property type="match status" value="1"/>
</dbReference>
<dbReference type="InterPro" id="IPR050428">
    <property type="entry name" value="TCS_sensor_his_kinase"/>
</dbReference>
<evidence type="ECO:0000256" key="12">
    <source>
        <dbReference type="ARBA" id="ARBA00023136"/>
    </source>
</evidence>